<name>A0ABR0BZ11_PURLI</name>
<dbReference type="InterPro" id="IPR050317">
    <property type="entry name" value="Plant_Fungal_Acyltransferase"/>
</dbReference>
<dbReference type="Gene3D" id="3.30.559.10">
    <property type="entry name" value="Chloramphenicol acetyltransferase-like domain"/>
    <property type="match status" value="2"/>
</dbReference>
<dbReference type="Proteomes" id="UP001287286">
    <property type="component" value="Unassembled WGS sequence"/>
</dbReference>
<feature type="compositionally biased region" description="Polar residues" evidence="2">
    <location>
        <begin position="183"/>
        <end position="195"/>
    </location>
</feature>
<accession>A0ABR0BZ11</accession>
<feature type="compositionally biased region" description="Basic residues" evidence="2">
    <location>
        <begin position="141"/>
        <end position="155"/>
    </location>
</feature>
<evidence type="ECO:0000313" key="5">
    <source>
        <dbReference type="Proteomes" id="UP001287286"/>
    </source>
</evidence>
<reference evidence="4 5" key="1">
    <citation type="journal article" date="2024" name="Microbiol. Resour. Announc.">
        <title>Genome annotations for the ascomycete fungi Trichoderma harzianum, Trichoderma aggressivum, and Purpureocillium lilacinum.</title>
        <authorList>
            <person name="Beijen E.P.W."/>
            <person name="Ohm R.A."/>
        </authorList>
    </citation>
    <scope>NUCLEOTIDE SEQUENCE [LARGE SCALE GENOMIC DNA]</scope>
    <source>
        <strain evidence="4 5">CBS 150709</strain>
    </source>
</reference>
<dbReference type="InterPro" id="IPR058595">
    <property type="entry name" value="Avidin-like"/>
</dbReference>
<dbReference type="InterPro" id="IPR054710">
    <property type="entry name" value="Tri101-like_N"/>
</dbReference>
<keyword evidence="1" id="KW-0808">Transferase</keyword>
<feature type="region of interest" description="Disordered" evidence="2">
    <location>
        <begin position="98"/>
        <end position="197"/>
    </location>
</feature>
<evidence type="ECO:0000256" key="1">
    <source>
        <dbReference type="ARBA" id="ARBA00022679"/>
    </source>
</evidence>
<organism evidence="4 5">
    <name type="scientific">Purpureocillium lilacinum</name>
    <name type="common">Paecilomyces lilacinus</name>
    <dbReference type="NCBI Taxonomy" id="33203"/>
    <lineage>
        <taxon>Eukaryota</taxon>
        <taxon>Fungi</taxon>
        <taxon>Dikarya</taxon>
        <taxon>Ascomycota</taxon>
        <taxon>Pezizomycotina</taxon>
        <taxon>Sordariomycetes</taxon>
        <taxon>Hypocreomycetidae</taxon>
        <taxon>Hypocreales</taxon>
        <taxon>Ophiocordycipitaceae</taxon>
        <taxon>Purpureocillium</taxon>
    </lineage>
</organism>
<dbReference type="PANTHER" id="PTHR31642">
    <property type="entry name" value="TRICHOTHECENE 3-O-ACETYLTRANSFERASE"/>
    <property type="match status" value="1"/>
</dbReference>
<evidence type="ECO:0000259" key="3">
    <source>
        <dbReference type="Pfam" id="PF22664"/>
    </source>
</evidence>
<protein>
    <recommendedName>
        <fullName evidence="3">Trichothecene 3-O-acetyltransferase-like N-terminal domain-containing protein</fullName>
    </recommendedName>
</protein>
<feature type="compositionally biased region" description="Basic residues" evidence="2">
    <location>
        <begin position="356"/>
        <end position="367"/>
    </location>
</feature>
<feature type="compositionally biased region" description="Basic and acidic residues" evidence="2">
    <location>
        <begin position="113"/>
        <end position="128"/>
    </location>
</feature>
<proteinExistence type="predicted"/>
<feature type="domain" description="Trichothecene 3-O-acetyltransferase-like N-terminal" evidence="3">
    <location>
        <begin position="466"/>
        <end position="611"/>
    </location>
</feature>
<dbReference type="InterPro" id="IPR023213">
    <property type="entry name" value="CAT-like_dom_sf"/>
</dbReference>
<dbReference type="Pfam" id="PF26421">
    <property type="entry name" value="Avidin_like"/>
    <property type="match status" value="1"/>
</dbReference>
<feature type="compositionally biased region" description="Basic and acidic residues" evidence="2">
    <location>
        <begin position="369"/>
        <end position="380"/>
    </location>
</feature>
<feature type="region of interest" description="Disordered" evidence="2">
    <location>
        <begin position="343"/>
        <end position="383"/>
    </location>
</feature>
<evidence type="ECO:0000313" key="4">
    <source>
        <dbReference type="EMBL" id="KAK4089339.1"/>
    </source>
</evidence>
<dbReference type="Pfam" id="PF22664">
    <property type="entry name" value="TRI-like_N"/>
    <property type="match status" value="1"/>
</dbReference>
<dbReference type="EMBL" id="JAWRVI010000020">
    <property type="protein sequence ID" value="KAK4089339.1"/>
    <property type="molecule type" value="Genomic_DNA"/>
</dbReference>
<evidence type="ECO:0000256" key="2">
    <source>
        <dbReference type="SAM" id="MobiDB-lite"/>
    </source>
</evidence>
<gene>
    <name evidence="4" type="ORF">Purlil1_6328</name>
</gene>
<keyword evidence="5" id="KW-1185">Reference proteome</keyword>
<dbReference type="PANTHER" id="PTHR31642:SF310">
    <property type="entry name" value="FATTY ALCOHOL:CAFFEOYL-COA ACYLTRANSFERASE"/>
    <property type="match status" value="1"/>
</dbReference>
<comment type="caution">
    <text evidence="4">The sequence shown here is derived from an EMBL/GenBank/DDBJ whole genome shotgun (WGS) entry which is preliminary data.</text>
</comment>
<sequence length="961" mass="105096">MSISYDGKTFRSTSNTANGEVGAETTFHYHQDGSIVWAEYAGGSVVRGSLVAVVVATQGDSLDMRYHHVNREGQLMTGRCVSRPEVLPDGRLRMHETWRWTSGDESSGESVVEEVREDPARAPHRDRSTGGNRGDGSMGAGHHRPGITHHHHQLLRGKQASNDPSIARAGVSTQDPPGIPLQARQQTATQGSGASANDFRSCRLCDDQHATSATPKKLASPKGGVAIEAERAINAVRSGAHIDRYPSTALLALDDRHLRQSCNHQLVQHPQDPPKGSIFFFFFFPLWPPGPPPALPIIDPATAEAEADGRPGPADRRRRIVLAHLRSRVHRCLPVMGLSWDSTSSKQEALPDGHKLSRGRRRRRPLPRRVLEGSRVEQPSRKRAALGRPQLLCDRFTAGEAGRKKRARRTRALCAMPGQGLCDSQLPSQRGTALDMADATRPAVAADCVKRQLDSWNQAAMRSYVRQVFCFPFCGGSEGVGLESLRLHLASALAMASKQFPDYAARVFLEPGSMGKVSIGRMSADEVSLKVFDQRKLFGWTYQKLKEAGFPAKAFVDPSFTVPYQLVEGGPGIPVLEVHARVIEGGLLLCIYLHHSISDGRGMTNFLSVLADCSRSVSDCDGPDWLEDVESIHDYPIDIYTDLPEEVTSPLLQMASFGELMSRCLEYATLSNLSGPTAPLMQSPSIKTIQKTGRIFRFSYEKIESIKTAARQWLPSRVIGSESRYPSTYACLAALTWAFSTVTRFGVAQKAKALRMKQLDRTDLKGVACRLLMPASWASRAFQEVSRTYAGNAVAMPEANVDFRTLSEAARSSPNDASAAGNPLGALVHRIETALATIDDEFVATRTAMFRAAPDPRVIGVRLDAADPRDFIFNSWRRFGADTVWGIPGTEGGAVAGVGGGGVYPDAVRRAQEAWNMGAGVIMPGRKESGVYEVLVTLDVPSMERLCEDDNWRAWVDEIIE</sequence>